<keyword evidence="6" id="KW-1185">Reference proteome</keyword>
<feature type="domain" description="RNA-binding S4" evidence="4">
    <location>
        <begin position="1"/>
        <end position="63"/>
    </location>
</feature>
<sequence>MRLDEFLKKSGYFKSRSQAKEAIKRGFVKVNGKVITKPSFQVKGSEKIEVAEKGKPRGYYKLKELDKKYGIVEEGDIVLDLGSSAGGFLLYASEKAKLVYGIEYSKEFEDSLREIEEERKNIRVFIDDAFTFDTSRLDELDVILCDLTLEPEDSLKALMRFVEKLKKGGKVLFVSKERIPEFPEIFEVEAVEKAKDRREYYIILRKLR</sequence>
<gene>
    <name evidence="5" type="ordered locus">Ferp_1588</name>
</gene>
<keyword evidence="1 3" id="KW-0694">RNA-binding</keyword>
<proteinExistence type="inferred from homology"/>
<dbReference type="SMART" id="SM00363">
    <property type="entry name" value="S4"/>
    <property type="match status" value="1"/>
</dbReference>
<protein>
    <submittedName>
        <fullName evidence="5">RNA-binding S4 domain protein</fullName>
    </submittedName>
</protein>
<comment type="similarity">
    <text evidence="2">Belongs to the TlyA family.</text>
</comment>
<dbReference type="STRING" id="589924.Ferp_1588"/>
<dbReference type="PANTHER" id="PTHR32319">
    <property type="entry name" value="BACTERIAL HEMOLYSIN-LIKE PROTEIN"/>
    <property type="match status" value="1"/>
</dbReference>
<dbReference type="KEGG" id="fpl:Ferp_1588"/>
<dbReference type="Gene3D" id="3.40.50.150">
    <property type="entry name" value="Vaccinia Virus protein VP39"/>
    <property type="match status" value="1"/>
</dbReference>
<dbReference type="eggNOG" id="arCOG00080">
    <property type="taxonomic scope" value="Archaea"/>
</dbReference>
<dbReference type="RefSeq" id="WP_012966077.1">
    <property type="nucleotide sequence ID" value="NC_013849.1"/>
</dbReference>
<dbReference type="GO" id="GO:0008168">
    <property type="term" value="F:methyltransferase activity"/>
    <property type="evidence" value="ECO:0007669"/>
    <property type="project" value="InterPro"/>
</dbReference>
<dbReference type="InterPro" id="IPR002942">
    <property type="entry name" value="S4_RNA-bd"/>
</dbReference>
<dbReference type="AlphaFoldDB" id="D3RZ24"/>
<dbReference type="PaxDb" id="589924-Ferp_1588"/>
<dbReference type="InterPro" id="IPR036986">
    <property type="entry name" value="S4_RNA-bd_sf"/>
</dbReference>
<name>D3RZ24_FERPA</name>
<dbReference type="OrthoDB" id="134864at2157"/>
<dbReference type="Proteomes" id="UP000002613">
    <property type="component" value="Chromosome"/>
</dbReference>
<dbReference type="GO" id="GO:0003723">
    <property type="term" value="F:RNA binding"/>
    <property type="evidence" value="ECO:0007669"/>
    <property type="project" value="UniProtKB-KW"/>
</dbReference>
<accession>D3RZ24</accession>
<evidence type="ECO:0000313" key="6">
    <source>
        <dbReference type="Proteomes" id="UP000002613"/>
    </source>
</evidence>
<dbReference type="Pfam" id="PF01728">
    <property type="entry name" value="FtsJ"/>
    <property type="match status" value="1"/>
</dbReference>
<dbReference type="Pfam" id="PF01479">
    <property type="entry name" value="S4"/>
    <property type="match status" value="1"/>
</dbReference>
<dbReference type="GeneID" id="8779109"/>
<evidence type="ECO:0000259" key="4">
    <source>
        <dbReference type="SMART" id="SM00363"/>
    </source>
</evidence>
<dbReference type="Gene3D" id="3.10.290.10">
    <property type="entry name" value="RNA-binding S4 domain"/>
    <property type="match status" value="1"/>
</dbReference>
<reference evidence="6" key="1">
    <citation type="submission" date="2010-02" db="EMBL/GenBank/DDBJ databases">
        <title>Complete sequence of Ferroglobus placidus DSM 10642.</title>
        <authorList>
            <consortium name="US DOE Joint Genome Institute"/>
            <person name="Lucas S."/>
            <person name="Copeland A."/>
            <person name="Lapidus A."/>
            <person name="Cheng J.-F."/>
            <person name="Bruce D."/>
            <person name="Goodwin L."/>
            <person name="Pitluck S."/>
            <person name="Saunders E."/>
            <person name="Brettin T."/>
            <person name="Detter J.C."/>
            <person name="Han C."/>
            <person name="Tapia R."/>
            <person name="Larimer F."/>
            <person name="Land M."/>
            <person name="Hauser L."/>
            <person name="Kyrpides N."/>
            <person name="Ivanova N."/>
            <person name="Holmes D."/>
            <person name="Lovley D."/>
            <person name="Kyrpides N."/>
            <person name="Anderson I.J."/>
            <person name="Woyke T."/>
        </authorList>
    </citation>
    <scope>NUCLEOTIDE SEQUENCE [LARGE SCALE GENOMIC DNA]</scope>
    <source>
        <strain evidence="6">DSM 10642 / AEDII12DO</strain>
    </source>
</reference>
<dbReference type="CDD" id="cd02440">
    <property type="entry name" value="AdoMet_MTases"/>
    <property type="match status" value="1"/>
</dbReference>
<evidence type="ECO:0000256" key="3">
    <source>
        <dbReference type="PROSITE-ProRule" id="PRU00182"/>
    </source>
</evidence>
<dbReference type="PANTHER" id="PTHR32319:SF0">
    <property type="entry name" value="BACTERIAL HEMOLYSIN-LIKE PROTEIN"/>
    <property type="match status" value="1"/>
</dbReference>
<dbReference type="CDD" id="cd00165">
    <property type="entry name" value="S4"/>
    <property type="match status" value="1"/>
</dbReference>
<reference evidence="5 6" key="2">
    <citation type="journal article" date="2011" name="Stand. Genomic Sci.">
        <title>Complete genome sequence of Ferroglobus placidus AEDII12DO.</title>
        <authorList>
            <person name="Anderson I."/>
            <person name="Risso C."/>
            <person name="Holmes D."/>
            <person name="Lucas S."/>
            <person name="Copeland A."/>
            <person name="Lapidus A."/>
            <person name="Cheng J.F."/>
            <person name="Bruce D."/>
            <person name="Goodwin L."/>
            <person name="Pitluck S."/>
            <person name="Saunders E."/>
            <person name="Brettin T."/>
            <person name="Detter J.C."/>
            <person name="Han C."/>
            <person name="Tapia R."/>
            <person name="Larimer F."/>
            <person name="Land M."/>
            <person name="Hauser L."/>
            <person name="Woyke T."/>
            <person name="Lovley D."/>
            <person name="Kyrpides N."/>
            <person name="Ivanova N."/>
        </authorList>
    </citation>
    <scope>NUCLEOTIDE SEQUENCE [LARGE SCALE GENOMIC DNA]</scope>
    <source>
        <strain evidence="6">DSM 10642 / AEDII12DO</strain>
    </source>
</reference>
<evidence type="ECO:0000256" key="1">
    <source>
        <dbReference type="ARBA" id="ARBA00022884"/>
    </source>
</evidence>
<dbReference type="PROSITE" id="PS50889">
    <property type="entry name" value="S4"/>
    <property type="match status" value="1"/>
</dbReference>
<dbReference type="InterPro" id="IPR047048">
    <property type="entry name" value="TlyA"/>
</dbReference>
<evidence type="ECO:0000313" key="5">
    <source>
        <dbReference type="EMBL" id="ADC65737.1"/>
    </source>
</evidence>
<dbReference type="SUPFAM" id="SSF53335">
    <property type="entry name" value="S-adenosyl-L-methionine-dependent methyltransferases"/>
    <property type="match status" value="1"/>
</dbReference>
<dbReference type="InterPro" id="IPR002877">
    <property type="entry name" value="RNA_MeTrfase_FtsJ_dom"/>
</dbReference>
<dbReference type="InterPro" id="IPR029063">
    <property type="entry name" value="SAM-dependent_MTases_sf"/>
</dbReference>
<organism evidence="5 6">
    <name type="scientific">Ferroglobus placidus (strain DSM 10642 / AEDII12DO)</name>
    <dbReference type="NCBI Taxonomy" id="589924"/>
    <lineage>
        <taxon>Archaea</taxon>
        <taxon>Methanobacteriati</taxon>
        <taxon>Methanobacteriota</taxon>
        <taxon>Archaeoglobi</taxon>
        <taxon>Archaeoglobales</taxon>
        <taxon>Archaeoglobaceae</taxon>
        <taxon>Ferroglobus</taxon>
    </lineage>
</organism>
<dbReference type="EMBL" id="CP001899">
    <property type="protein sequence ID" value="ADC65737.1"/>
    <property type="molecule type" value="Genomic_DNA"/>
</dbReference>
<dbReference type="GO" id="GO:0032259">
    <property type="term" value="P:methylation"/>
    <property type="evidence" value="ECO:0007669"/>
    <property type="project" value="InterPro"/>
</dbReference>
<dbReference type="HOGENOM" id="CLU_1253582_0_0_2"/>
<evidence type="ECO:0000256" key="2">
    <source>
        <dbReference type="ARBA" id="ARBA00029460"/>
    </source>
</evidence>